<organism evidence="2 3">
    <name type="scientific">Rhizophlyctis rosea</name>
    <dbReference type="NCBI Taxonomy" id="64517"/>
    <lineage>
        <taxon>Eukaryota</taxon>
        <taxon>Fungi</taxon>
        <taxon>Fungi incertae sedis</taxon>
        <taxon>Chytridiomycota</taxon>
        <taxon>Chytridiomycota incertae sedis</taxon>
        <taxon>Chytridiomycetes</taxon>
        <taxon>Rhizophlyctidales</taxon>
        <taxon>Rhizophlyctidaceae</taxon>
        <taxon>Rhizophlyctis</taxon>
    </lineage>
</organism>
<dbReference type="Proteomes" id="UP001212841">
    <property type="component" value="Unassembled WGS sequence"/>
</dbReference>
<dbReference type="AlphaFoldDB" id="A0AAD5X5F9"/>
<keyword evidence="3" id="KW-1185">Reference proteome</keyword>
<dbReference type="EMBL" id="JADGJD010000002">
    <property type="protein sequence ID" value="KAJ3057500.1"/>
    <property type="molecule type" value="Genomic_DNA"/>
</dbReference>
<accession>A0AAD5X5F9</accession>
<comment type="caution">
    <text evidence="2">The sequence shown here is derived from an EMBL/GenBank/DDBJ whole genome shotgun (WGS) entry which is preliminary data.</text>
</comment>
<name>A0AAD5X5F9_9FUNG</name>
<feature type="region of interest" description="Disordered" evidence="1">
    <location>
        <begin position="41"/>
        <end position="69"/>
    </location>
</feature>
<proteinExistence type="predicted"/>
<sequence length="150" mass="17078">MLQAIVNAVEGKRGNSAKMMRRAIMWVGTCEKLGLGLKWEAVPEQEERGEEKEPEEEYMDVDVDDGESDDLKQSVKKDLEELVDQAYFSFRETFIPMVGDDEHGTEKGDEEGEVDWAAEMAVEQKVVWEEGRFPDRSPVANRDAFWGSLS</sequence>
<protein>
    <submittedName>
        <fullName evidence="2">Uncharacterized protein</fullName>
    </submittedName>
</protein>
<gene>
    <name evidence="2" type="ORF">HK097_004021</name>
</gene>
<evidence type="ECO:0000313" key="3">
    <source>
        <dbReference type="Proteomes" id="UP001212841"/>
    </source>
</evidence>
<evidence type="ECO:0000256" key="1">
    <source>
        <dbReference type="SAM" id="MobiDB-lite"/>
    </source>
</evidence>
<reference evidence="2" key="1">
    <citation type="submission" date="2020-05" db="EMBL/GenBank/DDBJ databases">
        <title>Phylogenomic resolution of chytrid fungi.</title>
        <authorList>
            <person name="Stajich J.E."/>
            <person name="Amses K."/>
            <person name="Simmons R."/>
            <person name="Seto K."/>
            <person name="Myers J."/>
            <person name="Bonds A."/>
            <person name="Quandt C.A."/>
            <person name="Barry K."/>
            <person name="Liu P."/>
            <person name="Grigoriev I."/>
            <person name="Longcore J.E."/>
            <person name="James T.Y."/>
        </authorList>
    </citation>
    <scope>NUCLEOTIDE SEQUENCE</scope>
    <source>
        <strain evidence="2">JEL0318</strain>
    </source>
</reference>
<feature type="compositionally biased region" description="Acidic residues" evidence="1">
    <location>
        <begin position="52"/>
        <end position="68"/>
    </location>
</feature>
<evidence type="ECO:0000313" key="2">
    <source>
        <dbReference type="EMBL" id="KAJ3057500.1"/>
    </source>
</evidence>